<dbReference type="EMBL" id="VDLX02000023">
    <property type="protein sequence ID" value="KAB8188807.1"/>
    <property type="molecule type" value="Genomic_DNA"/>
</dbReference>
<dbReference type="RefSeq" id="WP_139636645.1">
    <property type="nucleotide sequence ID" value="NZ_CP045572.1"/>
</dbReference>
<dbReference type="Proteomes" id="UP000312512">
    <property type="component" value="Unassembled WGS sequence"/>
</dbReference>
<name>A0A5C4VGL6_9ACTN</name>
<evidence type="ECO:0000313" key="2">
    <source>
        <dbReference type="EMBL" id="KAB8188807.1"/>
    </source>
</evidence>
<dbReference type="OrthoDB" id="570928at2"/>
<protein>
    <recommendedName>
        <fullName evidence="1">Type I restriction enzyme R protein N-terminal domain-containing protein</fullName>
    </recommendedName>
</protein>
<sequence>MTEQAAKAIVGNEQSVSTLEVSKGAAATSPARKASTARTAPKWETDARDRVRAAVRRYNKPLSDLVARDANEGDTRLLITDFLCDGLGYDKYEELTTEYQVKGEFADYGIRIDKQLVAFIEVKRCSQKLNVRHLRQVQMYAVNEGVEWMILSNGQVWQAYHMTAGLPVVIDLALEVDMLGDDSLGSKTDALFYLTKEAFKRRLIDDLWRARAATSPKSLAQVLRSDVVIDAVRKELRRQTSHNADAGEIDRILRDEVLRPETLA</sequence>
<organism evidence="2 3">
    <name type="scientific">Nonomuraea phyllanthi</name>
    <dbReference type="NCBI Taxonomy" id="2219224"/>
    <lineage>
        <taxon>Bacteria</taxon>
        <taxon>Bacillati</taxon>
        <taxon>Actinomycetota</taxon>
        <taxon>Actinomycetes</taxon>
        <taxon>Streptosporangiales</taxon>
        <taxon>Streptosporangiaceae</taxon>
        <taxon>Nonomuraea</taxon>
    </lineage>
</organism>
<accession>A0A5P9YHI4</accession>
<keyword evidence="3" id="KW-1185">Reference proteome</keyword>
<dbReference type="Pfam" id="PF13588">
    <property type="entry name" value="HSDR_N_2"/>
    <property type="match status" value="1"/>
</dbReference>
<reference evidence="2 3" key="1">
    <citation type="submission" date="2019-10" db="EMBL/GenBank/DDBJ databases">
        <title>Nonomuraea sp. nov., isolated from Phyllanthus amarus.</title>
        <authorList>
            <person name="Klykleung N."/>
            <person name="Tanasupawat S."/>
        </authorList>
    </citation>
    <scope>NUCLEOTIDE SEQUENCE [LARGE SCALE GENOMIC DNA]</scope>
    <source>
        <strain evidence="2 3">PA1-10</strain>
    </source>
</reference>
<evidence type="ECO:0000259" key="1">
    <source>
        <dbReference type="Pfam" id="PF13588"/>
    </source>
</evidence>
<dbReference type="InterPro" id="IPR029464">
    <property type="entry name" value="HSDR_N"/>
</dbReference>
<accession>A0A5C4VGL6</accession>
<dbReference type="AlphaFoldDB" id="A0A5C4VGL6"/>
<gene>
    <name evidence="2" type="ORF">FH608_042780</name>
</gene>
<comment type="caution">
    <text evidence="2">The sequence shown here is derived from an EMBL/GenBank/DDBJ whole genome shotgun (WGS) entry which is preliminary data.</text>
</comment>
<proteinExistence type="predicted"/>
<evidence type="ECO:0000313" key="3">
    <source>
        <dbReference type="Proteomes" id="UP000312512"/>
    </source>
</evidence>
<feature type="domain" description="Type I restriction enzyme R protein N-terminal" evidence="1">
    <location>
        <begin position="74"/>
        <end position="163"/>
    </location>
</feature>